<dbReference type="InterPro" id="IPR032710">
    <property type="entry name" value="NTF2-like_dom_sf"/>
</dbReference>
<dbReference type="Proteomes" id="UP000005239">
    <property type="component" value="Unassembled WGS sequence"/>
</dbReference>
<dbReference type="PANTHER" id="PTHR31664">
    <property type="entry name" value="PROTEIN CBG16427"/>
    <property type="match status" value="1"/>
</dbReference>
<dbReference type="PANTHER" id="PTHR31664:SF4">
    <property type="entry name" value="DUF4440 DOMAIN-CONTAINING PROTEIN"/>
    <property type="match status" value="1"/>
</dbReference>
<gene>
    <name evidence="1" type="primary">WBGene00279588</name>
</gene>
<name>A0A2A6CKI5_PRIPA</name>
<organism evidence="1 2">
    <name type="scientific">Pristionchus pacificus</name>
    <name type="common">Parasitic nematode worm</name>
    <dbReference type="NCBI Taxonomy" id="54126"/>
    <lineage>
        <taxon>Eukaryota</taxon>
        <taxon>Metazoa</taxon>
        <taxon>Ecdysozoa</taxon>
        <taxon>Nematoda</taxon>
        <taxon>Chromadorea</taxon>
        <taxon>Rhabditida</taxon>
        <taxon>Rhabditina</taxon>
        <taxon>Diplogasteromorpha</taxon>
        <taxon>Diplogasteroidea</taxon>
        <taxon>Neodiplogasteridae</taxon>
        <taxon>Pristionchus</taxon>
    </lineage>
</organism>
<dbReference type="OrthoDB" id="5793381at2759"/>
<dbReference type="Gene3D" id="3.10.450.50">
    <property type="match status" value="1"/>
</dbReference>
<keyword evidence="2" id="KW-1185">Reference proteome</keyword>
<reference evidence="1" key="2">
    <citation type="submission" date="2022-06" db="UniProtKB">
        <authorList>
            <consortium name="EnsemblMetazoa"/>
        </authorList>
    </citation>
    <scope>IDENTIFICATION</scope>
    <source>
        <strain evidence="1">PS312</strain>
    </source>
</reference>
<dbReference type="SUPFAM" id="SSF54427">
    <property type="entry name" value="NTF2-like"/>
    <property type="match status" value="1"/>
</dbReference>
<dbReference type="EnsemblMetazoa" id="PPA41219.1">
    <property type="protein sequence ID" value="PPA41219.1"/>
    <property type="gene ID" value="WBGene00279588"/>
</dbReference>
<accession>A0A8R1YYR6</accession>
<protein>
    <submittedName>
        <fullName evidence="1">Uncharacterized protein</fullName>
    </submittedName>
</protein>
<evidence type="ECO:0000313" key="1">
    <source>
        <dbReference type="EnsemblMetazoa" id="PPA41219.1"/>
    </source>
</evidence>
<accession>A0A2A6CKI5</accession>
<reference evidence="2" key="1">
    <citation type="journal article" date="2008" name="Nat. Genet.">
        <title>The Pristionchus pacificus genome provides a unique perspective on nematode lifestyle and parasitism.</title>
        <authorList>
            <person name="Dieterich C."/>
            <person name="Clifton S.W."/>
            <person name="Schuster L.N."/>
            <person name="Chinwalla A."/>
            <person name="Delehaunty K."/>
            <person name="Dinkelacker I."/>
            <person name="Fulton L."/>
            <person name="Fulton R."/>
            <person name="Godfrey J."/>
            <person name="Minx P."/>
            <person name="Mitreva M."/>
            <person name="Roeseler W."/>
            <person name="Tian H."/>
            <person name="Witte H."/>
            <person name="Yang S.P."/>
            <person name="Wilson R.K."/>
            <person name="Sommer R.J."/>
        </authorList>
    </citation>
    <scope>NUCLEOTIDE SEQUENCE [LARGE SCALE GENOMIC DNA]</scope>
    <source>
        <strain evidence="2">PS312</strain>
    </source>
</reference>
<sequence length="92" mass="10033">MALTSERKRGSSAAGMYDPDGVLIHKGKHFAHGRDAIKEYHTPFTVAGDTTMTDDRYEATSDHIIVTAVIKTIVKSSATEIGGELSYIEIYS</sequence>
<evidence type="ECO:0000313" key="2">
    <source>
        <dbReference type="Proteomes" id="UP000005239"/>
    </source>
</evidence>
<proteinExistence type="predicted"/>
<dbReference type="AlphaFoldDB" id="A0A2A6CKI5"/>